<evidence type="ECO:0000256" key="1">
    <source>
        <dbReference type="SAM" id="MobiDB-lite"/>
    </source>
</evidence>
<protein>
    <submittedName>
        <fullName evidence="2">(northern house mosquito) hypothetical protein</fullName>
    </submittedName>
</protein>
<name>A0A8D8C5N2_CULPI</name>
<proteinExistence type="predicted"/>
<dbReference type="AlphaFoldDB" id="A0A8D8C5N2"/>
<reference evidence="2" key="1">
    <citation type="submission" date="2021-05" db="EMBL/GenBank/DDBJ databases">
        <authorList>
            <person name="Alioto T."/>
            <person name="Alioto T."/>
            <person name="Gomez Garrido J."/>
        </authorList>
    </citation>
    <scope>NUCLEOTIDE SEQUENCE</scope>
</reference>
<accession>A0A8D8C5N2</accession>
<sequence>MQFRSSVNCPSFTMIGTTNMQYDHDTDDKKRDDPITAIIVKNNRQISSVQCKQQTKTANISVLAKHKQTQHKIERSHPGHGSACSRLSNAAAPPLRATG</sequence>
<evidence type="ECO:0000313" key="2">
    <source>
        <dbReference type="EMBL" id="CAG6486529.1"/>
    </source>
</evidence>
<dbReference type="EMBL" id="HBUE01104534">
    <property type="protein sequence ID" value="CAG6486529.1"/>
    <property type="molecule type" value="Transcribed_RNA"/>
</dbReference>
<feature type="region of interest" description="Disordered" evidence="1">
    <location>
        <begin position="73"/>
        <end position="99"/>
    </location>
</feature>
<organism evidence="2">
    <name type="scientific">Culex pipiens</name>
    <name type="common">House mosquito</name>
    <dbReference type="NCBI Taxonomy" id="7175"/>
    <lineage>
        <taxon>Eukaryota</taxon>
        <taxon>Metazoa</taxon>
        <taxon>Ecdysozoa</taxon>
        <taxon>Arthropoda</taxon>
        <taxon>Hexapoda</taxon>
        <taxon>Insecta</taxon>
        <taxon>Pterygota</taxon>
        <taxon>Neoptera</taxon>
        <taxon>Endopterygota</taxon>
        <taxon>Diptera</taxon>
        <taxon>Nematocera</taxon>
        <taxon>Culicoidea</taxon>
        <taxon>Culicidae</taxon>
        <taxon>Culicinae</taxon>
        <taxon>Culicini</taxon>
        <taxon>Culex</taxon>
        <taxon>Culex</taxon>
    </lineage>
</organism>